<organism evidence="7 8">
    <name type="scientific">Serratia marcescens</name>
    <dbReference type="NCBI Taxonomy" id="615"/>
    <lineage>
        <taxon>Bacteria</taxon>
        <taxon>Pseudomonadati</taxon>
        <taxon>Pseudomonadota</taxon>
        <taxon>Gammaproteobacteria</taxon>
        <taxon>Enterobacterales</taxon>
        <taxon>Yersiniaceae</taxon>
        <taxon>Serratia</taxon>
    </lineage>
</organism>
<proteinExistence type="inferred from homology"/>
<gene>
    <name evidence="7" type="ORF">BHU62_20120</name>
</gene>
<comment type="caution">
    <text evidence="7">The sequence shown here is derived from an EMBL/GenBank/DDBJ whole genome shotgun (WGS) entry which is preliminary data.</text>
</comment>
<dbReference type="RefSeq" id="WP_073534097.1">
    <property type="nucleotide sequence ID" value="NZ_MJAO01000025.1"/>
</dbReference>
<evidence type="ECO:0000256" key="5">
    <source>
        <dbReference type="ARBA" id="ARBA00023163"/>
    </source>
</evidence>
<dbReference type="Proteomes" id="UP000185770">
    <property type="component" value="Unassembled WGS sequence"/>
</dbReference>
<dbReference type="AlphaFoldDB" id="A0A1Q4NVP7"/>
<name>A0A1Q4NVP7_SERMA</name>
<evidence type="ECO:0000313" key="7">
    <source>
        <dbReference type="EMBL" id="OKB64939.1"/>
    </source>
</evidence>
<reference evidence="7 8" key="1">
    <citation type="submission" date="2016-09" db="EMBL/GenBank/DDBJ databases">
        <title>Serratia marcescens MSU-97 and epiphytic antimycotic-producing bacteria.</title>
        <authorList>
            <person name="Matilla M.A."/>
        </authorList>
    </citation>
    <scope>NUCLEOTIDE SEQUENCE [LARGE SCALE GENOMIC DNA]</scope>
    <source>
        <strain evidence="7 8">MSU-97</strain>
    </source>
</reference>
<accession>A0A1Q4NVP7</accession>
<evidence type="ECO:0000256" key="3">
    <source>
        <dbReference type="ARBA" id="ARBA00023015"/>
    </source>
</evidence>
<dbReference type="GO" id="GO:0003700">
    <property type="term" value="F:DNA-binding transcription factor activity"/>
    <property type="evidence" value="ECO:0007669"/>
    <property type="project" value="InterPro"/>
</dbReference>
<keyword evidence="3" id="KW-0805">Transcription regulation</keyword>
<feature type="domain" description="HTH lysR-type" evidence="6">
    <location>
        <begin position="1"/>
        <end position="60"/>
    </location>
</feature>
<sequence>MEFMSKRVNYFIAVAQEGSITKAADRLCITPSPLSKRIKEMEENLNITLFERTNQGLSLTKEGQHLYSNVIVHYEELNRIKESHKEKNHIQVGIYGPVPTHVNTVIDYLLMKNPAMTINLVRLMPTDGISRSELSRLDLLFSIEPLSLSPFTQHLCAEEQLLLLHQVSQAPEHYRALPWVQSNYVSETPIFKHYHAQLQQQGFSREVMNIDNLQLRLNLIRQGKAVAFILESMRTIINFDEYECNSLCLPSAYLTHHIYSNVAQLNDSQQVMAHMAKMGSQQWSHTTAMHV</sequence>
<dbReference type="InterPro" id="IPR036388">
    <property type="entry name" value="WH-like_DNA-bd_sf"/>
</dbReference>
<dbReference type="InterPro" id="IPR036390">
    <property type="entry name" value="WH_DNA-bd_sf"/>
</dbReference>
<evidence type="ECO:0000259" key="6">
    <source>
        <dbReference type="PROSITE" id="PS50931"/>
    </source>
</evidence>
<evidence type="ECO:0000256" key="4">
    <source>
        <dbReference type="ARBA" id="ARBA00023125"/>
    </source>
</evidence>
<dbReference type="SUPFAM" id="SSF46785">
    <property type="entry name" value="Winged helix' DNA-binding domain"/>
    <property type="match status" value="1"/>
</dbReference>
<comment type="similarity">
    <text evidence="1">Belongs to the LysR transcriptional regulatory family.</text>
</comment>
<dbReference type="Pfam" id="PF00126">
    <property type="entry name" value="HTH_1"/>
    <property type="match status" value="1"/>
</dbReference>
<dbReference type="FunFam" id="1.10.10.10:FF:000001">
    <property type="entry name" value="LysR family transcriptional regulator"/>
    <property type="match status" value="1"/>
</dbReference>
<dbReference type="PROSITE" id="PS50931">
    <property type="entry name" value="HTH_LYSR"/>
    <property type="match status" value="1"/>
</dbReference>
<keyword evidence="2" id="KW-0678">Repressor</keyword>
<dbReference type="GO" id="GO:0000976">
    <property type="term" value="F:transcription cis-regulatory region binding"/>
    <property type="evidence" value="ECO:0007669"/>
    <property type="project" value="TreeGrafter"/>
</dbReference>
<keyword evidence="5" id="KW-0804">Transcription</keyword>
<evidence type="ECO:0000256" key="2">
    <source>
        <dbReference type="ARBA" id="ARBA00022491"/>
    </source>
</evidence>
<dbReference type="InterPro" id="IPR000847">
    <property type="entry name" value="LysR_HTH_N"/>
</dbReference>
<evidence type="ECO:0000256" key="1">
    <source>
        <dbReference type="ARBA" id="ARBA00009437"/>
    </source>
</evidence>
<evidence type="ECO:0000313" key="8">
    <source>
        <dbReference type="Proteomes" id="UP000185770"/>
    </source>
</evidence>
<dbReference type="PANTHER" id="PTHR30126">
    <property type="entry name" value="HTH-TYPE TRANSCRIPTIONAL REGULATOR"/>
    <property type="match status" value="1"/>
</dbReference>
<dbReference type="EMBL" id="MJAO01000025">
    <property type="protein sequence ID" value="OKB64939.1"/>
    <property type="molecule type" value="Genomic_DNA"/>
</dbReference>
<dbReference type="OrthoDB" id="6630739at2"/>
<protein>
    <recommendedName>
        <fullName evidence="6">HTH lysR-type domain-containing protein</fullName>
    </recommendedName>
</protein>
<dbReference type="SUPFAM" id="SSF53850">
    <property type="entry name" value="Periplasmic binding protein-like II"/>
    <property type="match status" value="1"/>
</dbReference>
<keyword evidence="4" id="KW-0238">DNA-binding</keyword>
<dbReference type="Gene3D" id="1.10.10.10">
    <property type="entry name" value="Winged helix-like DNA-binding domain superfamily/Winged helix DNA-binding domain"/>
    <property type="match status" value="1"/>
</dbReference>
<dbReference type="PANTHER" id="PTHR30126:SF22">
    <property type="entry name" value="HTH-TYPE TRANSCRIPTIONAL REGULATOR YHAJ-RELATED"/>
    <property type="match status" value="1"/>
</dbReference>